<evidence type="ECO:0000313" key="2">
    <source>
        <dbReference type="EMBL" id="AKB53896.1"/>
    </source>
</evidence>
<dbReference type="KEGG" id="mby:MSBRM_0898"/>
<dbReference type="GeneID" id="42569646"/>
<keyword evidence="1" id="KW-0472">Membrane</keyword>
<sequence length="48" mass="4933">MGAGGIGAAVIEWTADLIGSLSDTMFLLIIPTILCLILALLVRHPAGN</sequence>
<protein>
    <submittedName>
        <fullName evidence="2">Fosmidomycin resistance protein</fullName>
    </submittedName>
</protein>
<dbReference type="Proteomes" id="UP000033033">
    <property type="component" value="Chromosome"/>
</dbReference>
<feature type="transmembrane region" description="Helical" evidence="1">
    <location>
        <begin position="24"/>
        <end position="42"/>
    </location>
</feature>
<proteinExistence type="predicted"/>
<evidence type="ECO:0000256" key="1">
    <source>
        <dbReference type="SAM" id="Phobius"/>
    </source>
</evidence>
<reference evidence="2 3" key="1">
    <citation type="submission" date="2014-07" db="EMBL/GenBank/DDBJ databases">
        <title>Methanogenic archaea and the global carbon cycle.</title>
        <authorList>
            <person name="Henriksen J.R."/>
            <person name="Luke J."/>
            <person name="Reinhart S."/>
            <person name="Benedict M.N."/>
            <person name="Youngblut N.D."/>
            <person name="Metcalf M.E."/>
            <person name="Whitaker R.J."/>
            <person name="Metcalf W.W."/>
        </authorList>
    </citation>
    <scope>NUCLEOTIDE SEQUENCE [LARGE SCALE GENOMIC DNA]</scope>
    <source>
        <strain evidence="2 3">MS</strain>
    </source>
</reference>
<dbReference type="AlphaFoldDB" id="A0A0E3LMZ8"/>
<keyword evidence="1" id="KW-0812">Transmembrane</keyword>
<organism evidence="2 3">
    <name type="scientific">Methanosarcina barkeri MS</name>
    <dbReference type="NCBI Taxonomy" id="1434108"/>
    <lineage>
        <taxon>Archaea</taxon>
        <taxon>Methanobacteriati</taxon>
        <taxon>Methanobacteriota</taxon>
        <taxon>Stenosarchaea group</taxon>
        <taxon>Methanomicrobia</taxon>
        <taxon>Methanosarcinales</taxon>
        <taxon>Methanosarcinaceae</taxon>
        <taxon>Methanosarcina</taxon>
    </lineage>
</organism>
<keyword evidence="1" id="KW-1133">Transmembrane helix</keyword>
<name>A0A0E3LMZ8_METBA</name>
<dbReference type="HOGENOM" id="CLU_3147937_0_0_2"/>
<gene>
    <name evidence="2" type="ORF">MSBRM_0898</name>
</gene>
<accession>A0A0E3LMZ8</accession>
<dbReference type="STRING" id="1434108.MSBRM_0898"/>
<dbReference type="EMBL" id="CP009528">
    <property type="protein sequence ID" value="AKB53896.1"/>
    <property type="molecule type" value="Genomic_DNA"/>
</dbReference>
<evidence type="ECO:0000313" key="3">
    <source>
        <dbReference type="Proteomes" id="UP000033033"/>
    </source>
</evidence>
<dbReference type="PATRIC" id="fig|1434108.4.peg.1081"/>
<keyword evidence="3" id="KW-1185">Reference proteome</keyword>
<dbReference type="RefSeq" id="WP_155400454.1">
    <property type="nucleotide sequence ID" value="NZ_CP009528.1"/>
</dbReference>